<proteinExistence type="predicted"/>
<keyword evidence="2" id="KW-1185">Reference proteome</keyword>
<sequence length="66" mass="7215">MGRPRLGERARHWLLDARTLRARGVVAYPTGPVDGDVRPLGGGTRLPHDDRSEMLNRWAQAAPGTG</sequence>
<protein>
    <submittedName>
        <fullName evidence="1">Uncharacterized protein</fullName>
    </submittedName>
</protein>
<dbReference type="EMBL" id="JACHJI010000002">
    <property type="protein sequence ID" value="MBB4897503.1"/>
    <property type="molecule type" value="Genomic_DNA"/>
</dbReference>
<gene>
    <name evidence="1" type="ORF">FHS37_001530</name>
</gene>
<accession>A0A7W7LVX9</accession>
<name>A0A7W7LVX9_9ACTN</name>
<evidence type="ECO:0000313" key="1">
    <source>
        <dbReference type="EMBL" id="MBB4897503.1"/>
    </source>
</evidence>
<dbReference type="Proteomes" id="UP000579523">
    <property type="component" value="Unassembled WGS sequence"/>
</dbReference>
<reference evidence="1 2" key="1">
    <citation type="submission" date="2020-08" db="EMBL/GenBank/DDBJ databases">
        <title>Genomic Encyclopedia of Type Strains, Phase III (KMG-III): the genomes of soil and plant-associated and newly described type strains.</title>
        <authorList>
            <person name="Whitman W."/>
        </authorList>
    </citation>
    <scope>NUCLEOTIDE SEQUENCE [LARGE SCALE GENOMIC DNA]</scope>
    <source>
        <strain evidence="1 2">CECT 3273</strain>
    </source>
</reference>
<evidence type="ECO:0000313" key="2">
    <source>
        <dbReference type="Proteomes" id="UP000579523"/>
    </source>
</evidence>
<dbReference type="RefSeq" id="WP_229889790.1">
    <property type="nucleotide sequence ID" value="NZ_BMTI01000002.1"/>
</dbReference>
<organism evidence="1 2">
    <name type="scientific">Streptomyces griseomycini</name>
    <dbReference type="NCBI Taxonomy" id="66895"/>
    <lineage>
        <taxon>Bacteria</taxon>
        <taxon>Bacillati</taxon>
        <taxon>Actinomycetota</taxon>
        <taxon>Actinomycetes</taxon>
        <taxon>Kitasatosporales</taxon>
        <taxon>Streptomycetaceae</taxon>
        <taxon>Streptomyces</taxon>
    </lineage>
</organism>
<dbReference type="AlphaFoldDB" id="A0A7W7LVX9"/>
<comment type="caution">
    <text evidence="1">The sequence shown here is derived from an EMBL/GenBank/DDBJ whole genome shotgun (WGS) entry which is preliminary data.</text>
</comment>